<proteinExistence type="predicted"/>
<dbReference type="Proteomes" id="UP000675781">
    <property type="component" value="Unassembled WGS sequence"/>
</dbReference>
<keyword evidence="3" id="KW-1185">Reference proteome</keyword>
<feature type="transmembrane region" description="Helical" evidence="1">
    <location>
        <begin position="6"/>
        <end position="23"/>
    </location>
</feature>
<accession>A0A941IQQ1</accession>
<evidence type="ECO:0000313" key="3">
    <source>
        <dbReference type="Proteomes" id="UP000675781"/>
    </source>
</evidence>
<organism evidence="2 3">
    <name type="scientific">Actinospica durhamensis</name>
    <dbReference type="NCBI Taxonomy" id="1508375"/>
    <lineage>
        <taxon>Bacteria</taxon>
        <taxon>Bacillati</taxon>
        <taxon>Actinomycetota</taxon>
        <taxon>Actinomycetes</taxon>
        <taxon>Catenulisporales</taxon>
        <taxon>Actinospicaceae</taxon>
        <taxon>Actinospica</taxon>
    </lineage>
</organism>
<sequence>MVWDLLWLGVCGVLIGGLGRLAVPGPNPMSWPRTLLLGLGGTLGGGLVTGIVLGRGHGLVWLLISVGLAALLVSGYGAYRRARGIPPG</sequence>
<feature type="transmembrane region" description="Helical" evidence="1">
    <location>
        <begin position="59"/>
        <end position="79"/>
    </location>
</feature>
<reference evidence="2" key="1">
    <citation type="submission" date="2021-04" db="EMBL/GenBank/DDBJ databases">
        <title>Genome based classification of Actinospica acidithermotolerans sp. nov., an actinobacterium isolated from an Indonesian hot spring.</title>
        <authorList>
            <person name="Kusuma A.B."/>
            <person name="Putra K.E."/>
            <person name="Nafisah S."/>
            <person name="Loh J."/>
            <person name="Nouioui I."/>
            <person name="Goodfellow M."/>
        </authorList>
    </citation>
    <scope>NUCLEOTIDE SEQUENCE</scope>
    <source>
        <strain evidence="2">CSCA 57</strain>
    </source>
</reference>
<keyword evidence="1" id="KW-1133">Transmembrane helix</keyword>
<dbReference type="RefSeq" id="WP_212532391.1">
    <property type="nucleotide sequence ID" value="NZ_JAGSOG010000242.1"/>
</dbReference>
<evidence type="ECO:0000313" key="2">
    <source>
        <dbReference type="EMBL" id="MBR7837930.1"/>
    </source>
</evidence>
<keyword evidence="1" id="KW-0812">Transmembrane</keyword>
<evidence type="ECO:0000256" key="1">
    <source>
        <dbReference type="SAM" id="Phobius"/>
    </source>
</evidence>
<dbReference type="AlphaFoldDB" id="A0A941IQQ1"/>
<gene>
    <name evidence="2" type="ORF">KDL01_31955</name>
</gene>
<evidence type="ECO:0008006" key="4">
    <source>
        <dbReference type="Google" id="ProtNLM"/>
    </source>
</evidence>
<protein>
    <recommendedName>
        <fullName evidence="4">GlsB/YeaQ/YmgE family stress response membrane protein</fullName>
    </recommendedName>
</protein>
<feature type="transmembrane region" description="Helical" evidence="1">
    <location>
        <begin position="35"/>
        <end position="53"/>
    </location>
</feature>
<comment type="caution">
    <text evidence="2">The sequence shown here is derived from an EMBL/GenBank/DDBJ whole genome shotgun (WGS) entry which is preliminary data.</text>
</comment>
<name>A0A941IQQ1_9ACTN</name>
<dbReference type="EMBL" id="JAGSOG010000242">
    <property type="protein sequence ID" value="MBR7837930.1"/>
    <property type="molecule type" value="Genomic_DNA"/>
</dbReference>
<keyword evidence="1" id="KW-0472">Membrane</keyword>